<comment type="caution">
    <text evidence="1">The sequence shown here is derived from an EMBL/GenBank/DDBJ whole genome shotgun (WGS) entry which is preliminary data.</text>
</comment>
<keyword evidence="2" id="KW-1185">Reference proteome</keyword>
<dbReference type="AlphaFoldDB" id="A0A3M7L8V0"/>
<protein>
    <submittedName>
        <fullName evidence="1">Uncharacterized protein</fullName>
    </submittedName>
</protein>
<reference evidence="1 2" key="1">
    <citation type="submission" date="2018-08" db="EMBL/GenBank/DDBJ databases">
        <title>Chryseobacterium nematophagum: a novel matrix digesting pathogen of nematodes.</title>
        <authorList>
            <person name="Page A."/>
            <person name="Roberts M."/>
            <person name="Felix M.-A."/>
            <person name="Weir W."/>
        </authorList>
    </citation>
    <scope>NUCLEOTIDE SEQUENCE [LARGE SCALE GENOMIC DNA]</scope>
    <source>
        <strain evidence="1 2">JUb275</strain>
    </source>
</reference>
<accession>A0A3M7L8V0</accession>
<name>A0A3M7L8V0_9FLAO</name>
<evidence type="ECO:0000313" key="2">
    <source>
        <dbReference type="Proteomes" id="UP000267524"/>
    </source>
</evidence>
<evidence type="ECO:0000313" key="1">
    <source>
        <dbReference type="EMBL" id="RMZ59168.1"/>
    </source>
</evidence>
<dbReference type="EMBL" id="QWIV01000013">
    <property type="protein sequence ID" value="RMZ59168.1"/>
    <property type="molecule type" value="Genomic_DNA"/>
</dbReference>
<organism evidence="1 2">
    <name type="scientific">Chryseobacterium nematophagum</name>
    <dbReference type="NCBI Taxonomy" id="2305228"/>
    <lineage>
        <taxon>Bacteria</taxon>
        <taxon>Pseudomonadati</taxon>
        <taxon>Bacteroidota</taxon>
        <taxon>Flavobacteriia</taxon>
        <taxon>Flavobacteriales</taxon>
        <taxon>Weeksellaceae</taxon>
        <taxon>Chryseobacterium group</taxon>
        <taxon>Chryseobacterium</taxon>
    </lineage>
</organism>
<sequence length="199" mass="22986">MKNDIQNMKLIFIFLLLNGSISYAQNRISEEETSQQNPKDCPSPNPSQFLDVCNAIWNTSYATTAGFGYTYQEKIWEIACAKPSVDSFEIAKAKIQKMWLKNRENFRCFNFPTSIATDKNITKFSLESGVPGFILEAIKRYNLDMNFKDPADNKTIMDYIKDRQEVMLKQPPIDQAKIDEYEKIYNILKNKGAKHAKDL</sequence>
<dbReference type="Proteomes" id="UP000267524">
    <property type="component" value="Unassembled WGS sequence"/>
</dbReference>
<proteinExistence type="predicted"/>
<gene>
    <name evidence="1" type="ORF">D1632_05800</name>
</gene>